<accession>A0A5M3M8A8</accession>
<dbReference type="Pfam" id="PF02076">
    <property type="entry name" value="STE3"/>
    <property type="match status" value="1"/>
</dbReference>
<feature type="transmembrane region" description="Helical" evidence="11">
    <location>
        <begin position="31"/>
        <end position="54"/>
    </location>
</feature>
<proteinExistence type="inferred from homology"/>
<dbReference type="RefSeq" id="XP_007774960.1">
    <property type="nucleotide sequence ID" value="XM_007776770.1"/>
</dbReference>
<feature type="compositionally biased region" description="Low complexity" evidence="10">
    <location>
        <begin position="509"/>
        <end position="521"/>
    </location>
</feature>
<evidence type="ECO:0000256" key="5">
    <source>
        <dbReference type="ARBA" id="ARBA00022989"/>
    </source>
</evidence>
<feature type="compositionally biased region" description="Low complexity" evidence="10">
    <location>
        <begin position="417"/>
        <end position="449"/>
    </location>
</feature>
<feature type="region of interest" description="Disordered" evidence="10">
    <location>
        <begin position="502"/>
        <end position="543"/>
    </location>
</feature>
<dbReference type="EMBL" id="JH711590">
    <property type="protein sequence ID" value="EIW74901.1"/>
    <property type="molecule type" value="Genomic_DNA"/>
</dbReference>
<dbReference type="PANTHER" id="PTHR28097:SF1">
    <property type="entry name" value="PHEROMONE A FACTOR RECEPTOR"/>
    <property type="match status" value="1"/>
</dbReference>
<dbReference type="InterPro" id="IPR001499">
    <property type="entry name" value="GPCR_STE3"/>
</dbReference>
<dbReference type="PANTHER" id="PTHR28097">
    <property type="entry name" value="PHEROMONE A FACTOR RECEPTOR"/>
    <property type="match status" value="1"/>
</dbReference>
<evidence type="ECO:0000256" key="8">
    <source>
        <dbReference type="ARBA" id="ARBA00023170"/>
    </source>
</evidence>
<evidence type="ECO:0000313" key="12">
    <source>
        <dbReference type="EMBL" id="EIW74901.1"/>
    </source>
</evidence>
<dbReference type="GO" id="GO:0005886">
    <property type="term" value="C:plasma membrane"/>
    <property type="evidence" value="ECO:0007669"/>
    <property type="project" value="TreeGrafter"/>
</dbReference>
<feature type="compositionally biased region" description="Basic and acidic residues" evidence="10">
    <location>
        <begin position="534"/>
        <end position="543"/>
    </location>
</feature>
<feature type="transmembrane region" description="Helical" evidence="11">
    <location>
        <begin position="149"/>
        <end position="173"/>
    </location>
</feature>
<evidence type="ECO:0000313" key="13">
    <source>
        <dbReference type="Proteomes" id="UP000053558"/>
    </source>
</evidence>
<evidence type="ECO:0000256" key="4">
    <source>
        <dbReference type="ARBA" id="ARBA00022692"/>
    </source>
</evidence>
<feature type="transmembrane region" description="Helical" evidence="11">
    <location>
        <begin position="194"/>
        <end position="215"/>
    </location>
</feature>
<organism evidence="12 13">
    <name type="scientific">Coniophora puteana (strain RWD-64-598)</name>
    <name type="common">Brown rot fungus</name>
    <dbReference type="NCBI Taxonomy" id="741705"/>
    <lineage>
        <taxon>Eukaryota</taxon>
        <taxon>Fungi</taxon>
        <taxon>Dikarya</taxon>
        <taxon>Basidiomycota</taxon>
        <taxon>Agaricomycotina</taxon>
        <taxon>Agaricomycetes</taxon>
        <taxon>Agaricomycetidae</taxon>
        <taxon>Boletales</taxon>
        <taxon>Coniophorineae</taxon>
        <taxon>Coniophoraceae</taxon>
        <taxon>Coniophora</taxon>
    </lineage>
</organism>
<dbReference type="GO" id="GO:0004932">
    <property type="term" value="F:mating-type factor pheromone receptor activity"/>
    <property type="evidence" value="ECO:0007669"/>
    <property type="project" value="InterPro"/>
</dbReference>
<dbReference type="OMA" id="VICCCIT"/>
<keyword evidence="5 11" id="KW-1133">Transmembrane helix</keyword>
<dbReference type="KEGG" id="cput:CONPUDRAFT_140296"/>
<protein>
    <submittedName>
        <fullName evidence="12">STE3-domain-containing protein</fullName>
    </submittedName>
</protein>
<evidence type="ECO:0000256" key="7">
    <source>
        <dbReference type="ARBA" id="ARBA00023136"/>
    </source>
</evidence>
<reference evidence="13" key="1">
    <citation type="journal article" date="2012" name="Science">
        <title>The Paleozoic origin of enzymatic lignin decomposition reconstructed from 31 fungal genomes.</title>
        <authorList>
            <person name="Floudas D."/>
            <person name="Binder M."/>
            <person name="Riley R."/>
            <person name="Barry K."/>
            <person name="Blanchette R.A."/>
            <person name="Henrissat B."/>
            <person name="Martinez A.T."/>
            <person name="Otillar R."/>
            <person name="Spatafora J.W."/>
            <person name="Yadav J.S."/>
            <person name="Aerts A."/>
            <person name="Benoit I."/>
            <person name="Boyd A."/>
            <person name="Carlson A."/>
            <person name="Copeland A."/>
            <person name="Coutinho P.M."/>
            <person name="de Vries R.P."/>
            <person name="Ferreira P."/>
            <person name="Findley K."/>
            <person name="Foster B."/>
            <person name="Gaskell J."/>
            <person name="Glotzer D."/>
            <person name="Gorecki P."/>
            <person name="Heitman J."/>
            <person name="Hesse C."/>
            <person name="Hori C."/>
            <person name="Igarashi K."/>
            <person name="Jurgens J.A."/>
            <person name="Kallen N."/>
            <person name="Kersten P."/>
            <person name="Kohler A."/>
            <person name="Kuees U."/>
            <person name="Kumar T.K.A."/>
            <person name="Kuo A."/>
            <person name="LaButti K."/>
            <person name="Larrondo L.F."/>
            <person name="Lindquist E."/>
            <person name="Ling A."/>
            <person name="Lombard V."/>
            <person name="Lucas S."/>
            <person name="Lundell T."/>
            <person name="Martin R."/>
            <person name="McLaughlin D.J."/>
            <person name="Morgenstern I."/>
            <person name="Morin E."/>
            <person name="Murat C."/>
            <person name="Nagy L.G."/>
            <person name="Nolan M."/>
            <person name="Ohm R.A."/>
            <person name="Patyshakuliyeva A."/>
            <person name="Rokas A."/>
            <person name="Ruiz-Duenas F.J."/>
            <person name="Sabat G."/>
            <person name="Salamov A."/>
            <person name="Samejima M."/>
            <person name="Schmutz J."/>
            <person name="Slot J.C."/>
            <person name="St John F."/>
            <person name="Stenlid J."/>
            <person name="Sun H."/>
            <person name="Sun S."/>
            <person name="Syed K."/>
            <person name="Tsang A."/>
            <person name="Wiebenga A."/>
            <person name="Young D."/>
            <person name="Pisabarro A."/>
            <person name="Eastwood D.C."/>
            <person name="Martin F."/>
            <person name="Cullen D."/>
            <person name="Grigoriev I.V."/>
            <person name="Hibbett D.S."/>
        </authorList>
    </citation>
    <scope>NUCLEOTIDE SEQUENCE [LARGE SCALE GENOMIC DNA]</scope>
    <source>
        <strain evidence="13">RWD-64-598 SS2</strain>
    </source>
</reference>
<evidence type="ECO:0000256" key="11">
    <source>
        <dbReference type="SAM" id="Phobius"/>
    </source>
</evidence>
<dbReference type="PRINTS" id="PR00899">
    <property type="entry name" value="GPCRSTE3"/>
</dbReference>
<keyword evidence="7 11" id="KW-0472">Membrane</keyword>
<dbReference type="GO" id="GO:0000750">
    <property type="term" value="P:pheromone-dependent signal transduction involved in conjugation with cellular fusion"/>
    <property type="evidence" value="ECO:0007669"/>
    <property type="project" value="TreeGrafter"/>
</dbReference>
<comment type="caution">
    <text evidence="12">The sequence shown here is derived from an EMBL/GenBank/DDBJ whole genome shotgun (WGS) entry which is preliminary data.</text>
</comment>
<keyword evidence="6" id="KW-0297">G-protein coupled receptor</keyword>
<evidence type="ECO:0000256" key="1">
    <source>
        <dbReference type="ARBA" id="ARBA00004141"/>
    </source>
</evidence>
<evidence type="ECO:0000256" key="10">
    <source>
        <dbReference type="SAM" id="MobiDB-lite"/>
    </source>
</evidence>
<evidence type="ECO:0000256" key="2">
    <source>
        <dbReference type="ARBA" id="ARBA00011085"/>
    </source>
</evidence>
<dbReference type="GeneID" id="19201490"/>
<feature type="compositionally biased region" description="Pro residues" evidence="10">
    <location>
        <begin position="369"/>
        <end position="385"/>
    </location>
</feature>
<keyword evidence="9" id="KW-0807">Transducer</keyword>
<feature type="transmembrane region" description="Helical" evidence="11">
    <location>
        <begin position="66"/>
        <end position="87"/>
    </location>
</feature>
<keyword evidence="3" id="KW-0589">Pheromone response</keyword>
<evidence type="ECO:0000256" key="6">
    <source>
        <dbReference type="ARBA" id="ARBA00023040"/>
    </source>
</evidence>
<name>A0A5M3M8A8_CONPW</name>
<comment type="subcellular location">
    <subcellularLocation>
        <location evidence="1">Membrane</location>
        <topology evidence="1">Multi-pass membrane protein</topology>
    </subcellularLocation>
</comment>
<dbReference type="Proteomes" id="UP000053558">
    <property type="component" value="Unassembled WGS sequence"/>
</dbReference>
<dbReference type="AlphaFoldDB" id="A0A5M3M8A8"/>
<keyword evidence="8" id="KW-0675">Receptor</keyword>
<feature type="transmembrane region" description="Helical" evidence="11">
    <location>
        <begin position="260"/>
        <end position="279"/>
    </location>
</feature>
<feature type="transmembrane region" description="Helical" evidence="11">
    <location>
        <begin position="6"/>
        <end position="24"/>
    </location>
</feature>
<comment type="similarity">
    <text evidence="2">Belongs to the G-protein coupled receptor 4 family.</text>
</comment>
<dbReference type="OrthoDB" id="2874149at2759"/>
<keyword evidence="4 11" id="KW-0812">Transmembrane</keyword>
<feature type="transmembrane region" description="Helical" evidence="11">
    <location>
        <begin position="108"/>
        <end position="129"/>
    </location>
</feature>
<keyword evidence="13" id="KW-1185">Reference proteome</keyword>
<sequence>MHAEIPVISILAALCCLAPAWWYARGANGGCVALCAWLFAGNVVYAVNAVVWGGDDGVRASGWCDLSTSIMTGSRIAIPAACLVVGSHLLKLASARKGAQPDLGRFKVFFEVVMCVVLPVIYIVMHLAVQPLRFVIYEGYGCRPITSSSVPSIFLAWTPVIIMSITAVVYAVLAVRRFFDNAHRLSPEFSAGPLILSPIVRLAGLSIVLVLFSFIQLADDMRLAVAPGLAPEFEGLNAVSGLSVIAQVSSISSSLNSDLLLSWVITPLQSFIVAVFFVLQFDFKEVGRKVWAGVKFPEVPMKFKGDDLRPDARRASLRPPAEIAISISDFSHFDATATKSSSASTVVDIAPPASPPKLKLKTVDSNDFPLPPVTTPYTYPRPPNPTTFMRPQLKAKQYSPGSPPYPRSPQLTNPNALKPKQQQQQQPLPNGTLKPGFSSRTRGGSRPPSLDLSRGESAVAAQGQNSFVSISPSPSVVSGYSMTVASSHNSLEADFDPRRIIVSPGYGGPTPTTASASASAAPRRDTFGRNGRKSGSEHGHDMV</sequence>
<gene>
    <name evidence="12" type="ORF">CONPUDRAFT_140296</name>
</gene>
<feature type="region of interest" description="Disordered" evidence="10">
    <location>
        <begin position="354"/>
        <end position="458"/>
    </location>
</feature>
<evidence type="ECO:0000256" key="9">
    <source>
        <dbReference type="ARBA" id="ARBA00023224"/>
    </source>
</evidence>
<evidence type="ECO:0000256" key="3">
    <source>
        <dbReference type="ARBA" id="ARBA00022507"/>
    </source>
</evidence>